<keyword evidence="5" id="KW-0175">Coiled coil</keyword>
<dbReference type="SUPFAM" id="SSF116768">
    <property type="entry name" value="DNA-binding domain of EIN3-like"/>
    <property type="match status" value="1"/>
</dbReference>
<dbReference type="InterPro" id="IPR006957">
    <property type="entry name" value="EIN3"/>
</dbReference>
<evidence type="ECO:0000313" key="8">
    <source>
        <dbReference type="Proteomes" id="UP001054889"/>
    </source>
</evidence>
<dbReference type="GO" id="GO:0003677">
    <property type="term" value="F:DNA binding"/>
    <property type="evidence" value="ECO:0007669"/>
    <property type="project" value="TreeGrafter"/>
</dbReference>
<comment type="caution">
    <text evidence="7">The sequence shown here is derived from an EMBL/GenBank/DDBJ whole genome shotgun (WGS) entry which is preliminary data.</text>
</comment>
<evidence type="ECO:0000256" key="1">
    <source>
        <dbReference type="ARBA" id="ARBA00004123"/>
    </source>
</evidence>
<name>A0AAV5DZC3_ELECO</name>
<keyword evidence="8" id="KW-1185">Reference proteome</keyword>
<dbReference type="EMBL" id="BQKI01000072">
    <property type="protein sequence ID" value="GJN15782.1"/>
    <property type="molecule type" value="Genomic_DNA"/>
</dbReference>
<evidence type="ECO:0000259" key="6">
    <source>
        <dbReference type="Pfam" id="PF04873"/>
    </source>
</evidence>
<evidence type="ECO:0000256" key="5">
    <source>
        <dbReference type="SAM" id="Coils"/>
    </source>
</evidence>
<accession>A0AAV5DZC3</accession>
<gene>
    <name evidence="7" type="primary">gb02722</name>
    <name evidence="7" type="ORF">PR202_gb02722</name>
</gene>
<dbReference type="GO" id="GO:0005634">
    <property type="term" value="C:nucleus"/>
    <property type="evidence" value="ECO:0007669"/>
    <property type="project" value="UniProtKB-SubCell"/>
</dbReference>
<proteinExistence type="inferred from homology"/>
<evidence type="ECO:0000256" key="4">
    <source>
        <dbReference type="ARBA" id="ARBA00023242"/>
    </source>
</evidence>
<evidence type="ECO:0000256" key="3">
    <source>
        <dbReference type="ARBA" id="ARBA00022745"/>
    </source>
</evidence>
<dbReference type="GO" id="GO:0003700">
    <property type="term" value="F:DNA-binding transcription factor activity"/>
    <property type="evidence" value="ECO:0007669"/>
    <property type="project" value="InterPro"/>
</dbReference>
<dbReference type="PANTHER" id="PTHR33305">
    <property type="entry name" value="ETHYLENE INSENSITIVE 3-LIKE 2 PROTEIN"/>
    <property type="match status" value="1"/>
</dbReference>
<reference evidence="7" key="2">
    <citation type="submission" date="2021-12" db="EMBL/GenBank/DDBJ databases">
        <title>Resequencing data analysis of finger millet.</title>
        <authorList>
            <person name="Hatakeyama M."/>
            <person name="Aluri S."/>
            <person name="Balachadran M.T."/>
            <person name="Sivarajan S.R."/>
            <person name="Poveda L."/>
            <person name="Shimizu-Inatsugi R."/>
            <person name="Schlapbach R."/>
            <person name="Sreeman S.M."/>
            <person name="Shimizu K.K."/>
        </authorList>
    </citation>
    <scope>NUCLEOTIDE SEQUENCE</scope>
</reference>
<dbReference type="GO" id="GO:0009873">
    <property type="term" value="P:ethylene-activated signaling pathway"/>
    <property type="evidence" value="ECO:0007669"/>
    <property type="project" value="UniProtKB-KW"/>
</dbReference>
<evidence type="ECO:0000256" key="2">
    <source>
        <dbReference type="ARBA" id="ARBA00009416"/>
    </source>
</evidence>
<comment type="subcellular location">
    <subcellularLocation>
        <location evidence="1">Nucleus</location>
    </subcellularLocation>
</comment>
<reference evidence="7" key="1">
    <citation type="journal article" date="2018" name="DNA Res.">
        <title>Multiple hybrid de novo genome assembly of finger millet, an orphan allotetraploid crop.</title>
        <authorList>
            <person name="Hatakeyama M."/>
            <person name="Aluri S."/>
            <person name="Balachadran M.T."/>
            <person name="Sivarajan S.R."/>
            <person name="Patrignani A."/>
            <person name="Gruter S."/>
            <person name="Poveda L."/>
            <person name="Shimizu-Inatsugi R."/>
            <person name="Baeten J."/>
            <person name="Francoijs K.J."/>
            <person name="Nataraja K.N."/>
            <person name="Reddy Y.A.N."/>
            <person name="Phadnis S."/>
            <person name="Ravikumar R.L."/>
            <person name="Schlapbach R."/>
            <person name="Sreeman S.M."/>
            <person name="Shimizu K.K."/>
        </authorList>
    </citation>
    <scope>NUCLEOTIDE SEQUENCE</scope>
</reference>
<dbReference type="InterPro" id="IPR023278">
    <property type="entry name" value="Ethylene_insens-like_DNA-bd"/>
</dbReference>
<dbReference type="Pfam" id="PF04873">
    <property type="entry name" value="EIN3_DNA-bd"/>
    <property type="match status" value="1"/>
</dbReference>
<dbReference type="Proteomes" id="UP001054889">
    <property type="component" value="Unassembled WGS sequence"/>
</dbReference>
<dbReference type="Gene3D" id="1.10.3180.10">
    <property type="entry name" value="DNA-binding domain of EIN3-like"/>
    <property type="match status" value="1"/>
</dbReference>
<dbReference type="PANTHER" id="PTHR33305:SF48">
    <property type="entry name" value="OS08G0508700 PROTEIN"/>
    <property type="match status" value="1"/>
</dbReference>
<comment type="similarity">
    <text evidence="2">Belongs to the EIN3 family.</text>
</comment>
<feature type="domain" description="Ethylene insensitive 3-like DNA-binding" evidence="6">
    <location>
        <begin position="88"/>
        <end position="207"/>
    </location>
</feature>
<organism evidence="7 8">
    <name type="scientific">Eleusine coracana subsp. coracana</name>
    <dbReference type="NCBI Taxonomy" id="191504"/>
    <lineage>
        <taxon>Eukaryota</taxon>
        <taxon>Viridiplantae</taxon>
        <taxon>Streptophyta</taxon>
        <taxon>Embryophyta</taxon>
        <taxon>Tracheophyta</taxon>
        <taxon>Spermatophyta</taxon>
        <taxon>Magnoliopsida</taxon>
        <taxon>Liliopsida</taxon>
        <taxon>Poales</taxon>
        <taxon>Poaceae</taxon>
        <taxon>PACMAD clade</taxon>
        <taxon>Chloridoideae</taxon>
        <taxon>Cynodonteae</taxon>
        <taxon>Eleusininae</taxon>
        <taxon>Eleusine</taxon>
    </lineage>
</organism>
<keyword evidence="3" id="KW-0936">Ethylene signaling pathway</keyword>
<dbReference type="InterPro" id="IPR047091">
    <property type="entry name" value="EIN3-like_DNA-bd"/>
</dbReference>
<dbReference type="AlphaFoldDB" id="A0AAV5DZC3"/>
<sequence>MLTSELGDASDFEVYGIKNLSENDVSDEEIDAEELTRRMWKDKIKLKRINERQQRLAMQQLELEKSKTKKMSDQALRKKMARAQDGILKEWWKEKVRFDKNGPAAIAKYEVENSVLGNTKSSGTKNQYSLMELQDATLGSLLSALMQHCNPQQRRYPLDKGVPPPWWPSGNEAWWIALGLPKGEAPPYKKPHDLKKVWKVGVLTGGVVIGPTGFNPSSAIHETSSMQQSLQLSMNYQVPITETGVLSKSTSYSHHMAGNITSSAVAGQAHQFMDDASYSESADKFIGGPFGGHPLDFFPTTSPIPDIDELLDDDDLMQYLGRDCVQWLKNRKDVVCPAWKEEVFSWHSGVVLILMQLLNNFWRLLRDLKGEYTDAK</sequence>
<protein>
    <recommendedName>
        <fullName evidence="6">Ethylene insensitive 3-like DNA-binding domain-containing protein</fullName>
    </recommendedName>
</protein>
<keyword evidence="4" id="KW-0539">Nucleus</keyword>
<evidence type="ECO:0000313" key="7">
    <source>
        <dbReference type="EMBL" id="GJN15782.1"/>
    </source>
</evidence>
<feature type="coiled-coil region" evidence="5">
    <location>
        <begin position="18"/>
        <end position="78"/>
    </location>
</feature>